<evidence type="ECO:0000313" key="1">
    <source>
        <dbReference type="EMBL" id="MFD1952538.1"/>
    </source>
</evidence>
<name>A0ABW4U4L3_9SPHN</name>
<gene>
    <name evidence="1" type="ORF">ACFSGX_17305</name>
</gene>
<organism evidence="1 2">
    <name type="scientific">Sphingomonas arantia</name>
    <dbReference type="NCBI Taxonomy" id="1460676"/>
    <lineage>
        <taxon>Bacteria</taxon>
        <taxon>Pseudomonadati</taxon>
        <taxon>Pseudomonadota</taxon>
        <taxon>Alphaproteobacteria</taxon>
        <taxon>Sphingomonadales</taxon>
        <taxon>Sphingomonadaceae</taxon>
        <taxon>Sphingomonas</taxon>
    </lineage>
</organism>
<dbReference type="Proteomes" id="UP001597400">
    <property type="component" value="Unassembled WGS sequence"/>
</dbReference>
<keyword evidence="2" id="KW-1185">Reference proteome</keyword>
<evidence type="ECO:0000313" key="2">
    <source>
        <dbReference type="Proteomes" id="UP001597400"/>
    </source>
</evidence>
<comment type="caution">
    <text evidence="1">The sequence shown here is derived from an EMBL/GenBank/DDBJ whole genome shotgun (WGS) entry which is preliminary data.</text>
</comment>
<accession>A0ABW4U4L3</accession>
<reference evidence="2" key="1">
    <citation type="journal article" date="2019" name="Int. J. Syst. Evol. Microbiol.">
        <title>The Global Catalogue of Microorganisms (GCM) 10K type strain sequencing project: providing services to taxonomists for standard genome sequencing and annotation.</title>
        <authorList>
            <consortium name="The Broad Institute Genomics Platform"/>
            <consortium name="The Broad Institute Genome Sequencing Center for Infectious Disease"/>
            <person name="Wu L."/>
            <person name="Ma J."/>
        </authorList>
    </citation>
    <scope>NUCLEOTIDE SEQUENCE [LARGE SCALE GENOMIC DNA]</scope>
    <source>
        <strain evidence="2">CGMCC 1.12702</strain>
    </source>
</reference>
<dbReference type="EMBL" id="JBHUGS010000005">
    <property type="protein sequence ID" value="MFD1952538.1"/>
    <property type="molecule type" value="Genomic_DNA"/>
</dbReference>
<protein>
    <submittedName>
        <fullName evidence="1">Uncharacterized protein</fullName>
    </submittedName>
</protein>
<sequence>MFATPALANAIPTKPGHPTVVGIFSTAELNNLARLDEAAPPARLRRMEYEIADLRDQVGRMKLERLIDTVIRQKRR</sequence>
<proteinExistence type="predicted"/>